<accession>A0AAD9GNY0</accession>
<proteinExistence type="predicted"/>
<gene>
    <name evidence="2" type="ORF">P3T76_006732</name>
</gene>
<protein>
    <submittedName>
        <fullName evidence="2">Uncharacterized protein</fullName>
    </submittedName>
</protein>
<evidence type="ECO:0000256" key="1">
    <source>
        <dbReference type="SAM" id="Phobius"/>
    </source>
</evidence>
<dbReference type="EMBL" id="JASMQC010000011">
    <property type="protein sequence ID" value="KAK1941668.1"/>
    <property type="molecule type" value="Genomic_DNA"/>
</dbReference>
<feature type="transmembrane region" description="Helical" evidence="1">
    <location>
        <begin position="39"/>
        <end position="61"/>
    </location>
</feature>
<keyword evidence="1" id="KW-1133">Transmembrane helix</keyword>
<feature type="transmembrane region" description="Helical" evidence="1">
    <location>
        <begin position="14"/>
        <end position="33"/>
    </location>
</feature>
<keyword evidence="1" id="KW-0812">Transmembrane</keyword>
<evidence type="ECO:0000313" key="3">
    <source>
        <dbReference type="Proteomes" id="UP001259832"/>
    </source>
</evidence>
<dbReference type="Proteomes" id="UP001259832">
    <property type="component" value="Unassembled WGS sequence"/>
</dbReference>
<dbReference type="AlphaFoldDB" id="A0AAD9GNY0"/>
<reference evidence="2" key="1">
    <citation type="submission" date="2023-08" db="EMBL/GenBank/DDBJ databases">
        <title>Reference Genome Resource for the Citrus Pathogen Phytophthora citrophthora.</title>
        <authorList>
            <person name="Moller H."/>
            <person name="Coetzee B."/>
            <person name="Rose L.J."/>
            <person name="Van Niekerk J.M."/>
        </authorList>
    </citation>
    <scope>NUCLEOTIDE SEQUENCE</scope>
    <source>
        <strain evidence="2">STE-U-9442</strain>
    </source>
</reference>
<keyword evidence="1" id="KW-0472">Membrane</keyword>
<evidence type="ECO:0000313" key="2">
    <source>
        <dbReference type="EMBL" id="KAK1941668.1"/>
    </source>
</evidence>
<name>A0AAD9GNY0_9STRA</name>
<organism evidence="2 3">
    <name type="scientific">Phytophthora citrophthora</name>
    <dbReference type="NCBI Taxonomy" id="4793"/>
    <lineage>
        <taxon>Eukaryota</taxon>
        <taxon>Sar</taxon>
        <taxon>Stramenopiles</taxon>
        <taxon>Oomycota</taxon>
        <taxon>Peronosporomycetes</taxon>
        <taxon>Peronosporales</taxon>
        <taxon>Peronosporaceae</taxon>
        <taxon>Phytophthora</taxon>
    </lineage>
</organism>
<comment type="caution">
    <text evidence="2">The sequence shown here is derived from an EMBL/GenBank/DDBJ whole genome shotgun (WGS) entry which is preliminary data.</text>
</comment>
<keyword evidence="3" id="KW-1185">Reference proteome</keyword>
<sequence length="101" mass="11361">MDLCTAQAKICEEWVAWTTAMAAFFSLLALFGPERLFELASIAALILAVLTIVALWFKAYFDRKGKGKFFPDTRTATSGLLYSTPIDIIELRSPELAYKYK</sequence>